<protein>
    <recommendedName>
        <fullName evidence="1">CinA C-terminal domain-containing protein</fullName>
    </recommendedName>
</protein>
<dbReference type="Pfam" id="PF02464">
    <property type="entry name" value="CinA"/>
    <property type="match status" value="1"/>
</dbReference>
<accession>A0A6S6TC46</accession>
<proteinExistence type="predicted"/>
<sequence>MKTTQKNTIAIINILKERKETVTFAESCTGGRIASAFTGISGASSVFMGSAITYANEIKSAWLGVKEETLIKHGAVSKECVEEMLTGILKMASANHAIAVSGIAGPTGGTNDKPVGTVYIGIKNNKKFMVQHYLFNGDRESIQKQATQEAIILLKNNL</sequence>
<dbReference type="NCBIfam" id="TIGR00199">
    <property type="entry name" value="PncC_domain"/>
    <property type="match status" value="1"/>
</dbReference>
<evidence type="ECO:0000259" key="1">
    <source>
        <dbReference type="Pfam" id="PF02464"/>
    </source>
</evidence>
<dbReference type="AlphaFoldDB" id="A0A6S6TC46"/>
<dbReference type="SUPFAM" id="SSF142433">
    <property type="entry name" value="CinA-like"/>
    <property type="match status" value="1"/>
</dbReference>
<organism evidence="2">
    <name type="scientific">uncultured Sulfurovum sp</name>
    <dbReference type="NCBI Taxonomy" id="269237"/>
    <lineage>
        <taxon>Bacteria</taxon>
        <taxon>Pseudomonadati</taxon>
        <taxon>Campylobacterota</taxon>
        <taxon>Epsilonproteobacteria</taxon>
        <taxon>Campylobacterales</taxon>
        <taxon>Sulfurovaceae</taxon>
        <taxon>Sulfurovum</taxon>
        <taxon>environmental samples</taxon>
    </lineage>
</organism>
<dbReference type="InterPro" id="IPR008136">
    <property type="entry name" value="CinA_C"/>
</dbReference>
<gene>
    <name evidence="2" type="ORF">HELGO_WM7336</name>
</gene>
<dbReference type="InterPro" id="IPR036653">
    <property type="entry name" value="CinA-like_C"/>
</dbReference>
<dbReference type="Gene3D" id="3.90.950.20">
    <property type="entry name" value="CinA-like"/>
    <property type="match status" value="1"/>
</dbReference>
<name>A0A6S6TC46_9BACT</name>
<dbReference type="EMBL" id="CACVAX010000045">
    <property type="protein sequence ID" value="CAA6816725.1"/>
    <property type="molecule type" value="Genomic_DNA"/>
</dbReference>
<feature type="domain" description="CinA C-terminal" evidence="1">
    <location>
        <begin position="10"/>
        <end position="157"/>
    </location>
</feature>
<reference evidence="2" key="1">
    <citation type="submission" date="2020-01" db="EMBL/GenBank/DDBJ databases">
        <authorList>
            <person name="Meier V. D."/>
            <person name="Meier V D."/>
        </authorList>
    </citation>
    <scope>NUCLEOTIDE SEQUENCE</scope>
    <source>
        <strain evidence="2">HLG_WM_MAG_04</strain>
    </source>
</reference>
<evidence type="ECO:0000313" key="2">
    <source>
        <dbReference type="EMBL" id="CAA6816725.1"/>
    </source>
</evidence>